<feature type="domain" description="Glycoside hydrolase 35 catalytic" evidence="9">
    <location>
        <begin position="346"/>
        <end position="519"/>
    </location>
</feature>
<dbReference type="AlphaFoldDB" id="A0A2A4K4R4"/>
<dbReference type="GO" id="GO:0004565">
    <property type="term" value="F:beta-galactosidase activity"/>
    <property type="evidence" value="ECO:0007669"/>
    <property type="project" value="UniProtKB-EC"/>
</dbReference>
<proteinExistence type="inferred from homology"/>
<dbReference type="EMBL" id="NWSH01000130">
    <property type="protein sequence ID" value="PCG79241.1"/>
    <property type="molecule type" value="Genomic_DNA"/>
</dbReference>
<evidence type="ECO:0000256" key="2">
    <source>
        <dbReference type="ARBA" id="ARBA00022729"/>
    </source>
</evidence>
<feature type="chain" id="PRO_5012562549" description="Beta-galactosidase" evidence="8">
    <location>
        <begin position="27"/>
        <end position="802"/>
    </location>
</feature>
<dbReference type="SUPFAM" id="SSF51445">
    <property type="entry name" value="(Trans)glycosidases"/>
    <property type="match status" value="2"/>
</dbReference>
<dbReference type="PRINTS" id="PR00742">
    <property type="entry name" value="GLHYDRLASE35"/>
</dbReference>
<dbReference type="InterPro" id="IPR019801">
    <property type="entry name" value="Glyco_hydro_35_CS"/>
</dbReference>
<keyword evidence="4" id="KW-0325">Glycoprotein</keyword>
<protein>
    <recommendedName>
        <fullName evidence="6">Beta-galactosidase</fullName>
        <ecNumber evidence="6">3.2.1.23</ecNumber>
    </recommendedName>
</protein>
<dbReference type="STRING" id="7102.A0A2A4K4R4"/>
<keyword evidence="2 8" id="KW-0732">Signal</keyword>
<dbReference type="Pfam" id="PF21317">
    <property type="entry name" value="BetaGal_ABD_1"/>
    <property type="match status" value="1"/>
</dbReference>
<dbReference type="InterPro" id="IPR008979">
    <property type="entry name" value="Galactose-bd-like_sf"/>
</dbReference>
<organism evidence="12">
    <name type="scientific">Heliothis virescens</name>
    <name type="common">Tobacco budworm moth</name>
    <dbReference type="NCBI Taxonomy" id="7102"/>
    <lineage>
        <taxon>Eukaryota</taxon>
        <taxon>Metazoa</taxon>
        <taxon>Ecdysozoa</taxon>
        <taxon>Arthropoda</taxon>
        <taxon>Hexapoda</taxon>
        <taxon>Insecta</taxon>
        <taxon>Pterygota</taxon>
        <taxon>Neoptera</taxon>
        <taxon>Endopterygota</taxon>
        <taxon>Lepidoptera</taxon>
        <taxon>Glossata</taxon>
        <taxon>Ditrysia</taxon>
        <taxon>Noctuoidea</taxon>
        <taxon>Noctuidae</taxon>
        <taxon>Heliothinae</taxon>
        <taxon>Heliothis</taxon>
    </lineage>
</organism>
<feature type="domain" description="Glycoside hydrolase 35 catalytic" evidence="9">
    <location>
        <begin position="65"/>
        <end position="343"/>
    </location>
</feature>
<dbReference type="InterPro" id="IPR031330">
    <property type="entry name" value="Gly_Hdrlase_35_cat"/>
</dbReference>
<dbReference type="InterPro" id="IPR017853">
    <property type="entry name" value="GH"/>
</dbReference>
<evidence type="ECO:0000256" key="5">
    <source>
        <dbReference type="ARBA" id="ARBA00023295"/>
    </source>
</evidence>
<keyword evidence="5 6" id="KW-0326">Glycosidase</keyword>
<dbReference type="PANTHER" id="PTHR23421">
    <property type="entry name" value="BETA-GALACTOSIDASE RELATED"/>
    <property type="match status" value="1"/>
</dbReference>
<sequence length="802" mass="90590">MRLQWSLFVAVSLWSFIIGLLTRVQASEVFDPMVVQVEQKRNERLSEPVAKTGQTSRQINIVDDQFMVDGKPLRIVSGSLHYFRLPAAYWRDRLRKLKAAGLNSVATYVEWSYHEPEERQYSFDGDRDIANFIRIAAEEGLYVLLRVGPYICAERDLGGLPYWLLGKYPNIRLRSTNKDFLEESRIWLEKLFEQVSPLLYGNGGPIILVQVENEYGSYGSDMEYRLKARDMLQQHVASKAILYTTDGNGLAFLRNGAIPDTLTTIDFNAYTDANRSFAELRRFMPKGPLMNSEYYTGWLTHWGEHIASTDAADVVKTLGAMLDYGASVNFFMFYGGTNFEYTSDLRVENEYGSYGSDMEYRLKARDMLQQHVASKAILYTTDGNGLAFLRNGAIPDTLTTIDFNAYTDANRSFAELRRFMPKGPLMNSEYYTGWLTHWGEHIASTDAADVVKTLGAMLDYGASVNFFMFYGGTNFEYTSGANYVSTFLPDITSYDYDSPLTEAGDPTPKYYLIRDKLKQYNFVDDSIPIPRASAKGDYGPVSVTSTINLLTTEGRAQLGKKYEDVTGPTLPTFEHLRQRGGLMLYETELTEANSALYIASPRDLIFVFVDGEFKGRLSRHHKTYSIPISAKNGSVLSLLVEHQGRINFGNLLHDFKGILGQVEFNNNALDGKWKVTGFPLETFTTTPVPGQNNLRLGPTFYEGDLTLPAGQEPLDTFVDTSGWGKGYIWVNGHNLGRYWPSAGPQITLYLPGLWLKPAPEKNHIQILELDKPPQVLTIDFIDYPILNRTGSIGLWKIQPRPS</sequence>
<evidence type="ECO:0000259" key="10">
    <source>
        <dbReference type="Pfam" id="PF21317"/>
    </source>
</evidence>
<gene>
    <name evidence="12" type="ORF">B5V51_1445</name>
</gene>
<dbReference type="SUPFAM" id="SSF49785">
    <property type="entry name" value="Galactose-binding domain-like"/>
    <property type="match status" value="1"/>
</dbReference>
<evidence type="ECO:0000256" key="8">
    <source>
        <dbReference type="SAM" id="SignalP"/>
    </source>
</evidence>
<evidence type="ECO:0000256" key="7">
    <source>
        <dbReference type="RuleBase" id="RU003679"/>
    </source>
</evidence>
<comment type="catalytic activity">
    <reaction evidence="6">
        <text>Hydrolysis of terminal non-reducing beta-D-galactose residues in beta-D-galactosides.</text>
        <dbReference type="EC" id="3.2.1.23"/>
    </reaction>
</comment>
<keyword evidence="3 6" id="KW-0378">Hydrolase</keyword>
<dbReference type="InterPro" id="IPR048912">
    <property type="entry name" value="BetaGal1-like_ABD1"/>
</dbReference>
<dbReference type="PROSITE" id="PS01182">
    <property type="entry name" value="GLYCOSYL_HYDROL_F35"/>
    <property type="match status" value="1"/>
</dbReference>
<accession>A0A2A4K4R4</accession>
<name>A0A2A4K4R4_HELVI</name>
<evidence type="ECO:0000256" key="4">
    <source>
        <dbReference type="ARBA" id="ARBA00023180"/>
    </source>
</evidence>
<feature type="domain" description="Beta-galactosidase galactose-binding" evidence="11">
    <location>
        <begin position="698"/>
        <end position="757"/>
    </location>
</feature>
<dbReference type="FunFam" id="3.20.20.80:FF:000017">
    <property type="entry name" value="Beta-galactosidase"/>
    <property type="match status" value="1"/>
</dbReference>
<evidence type="ECO:0000313" key="12">
    <source>
        <dbReference type="EMBL" id="PCG79241.1"/>
    </source>
</evidence>
<evidence type="ECO:0000259" key="9">
    <source>
        <dbReference type="Pfam" id="PF01301"/>
    </source>
</evidence>
<dbReference type="InterPro" id="IPR001944">
    <property type="entry name" value="Glycoside_Hdrlase_35"/>
</dbReference>
<evidence type="ECO:0000256" key="1">
    <source>
        <dbReference type="ARBA" id="ARBA00009809"/>
    </source>
</evidence>
<dbReference type="Gene3D" id="3.20.20.80">
    <property type="entry name" value="Glycosidases"/>
    <property type="match status" value="2"/>
</dbReference>
<evidence type="ECO:0000256" key="3">
    <source>
        <dbReference type="ARBA" id="ARBA00022801"/>
    </source>
</evidence>
<dbReference type="Pfam" id="PF01301">
    <property type="entry name" value="Glyco_hydro_35"/>
    <property type="match status" value="2"/>
</dbReference>
<dbReference type="EC" id="3.2.1.23" evidence="6"/>
<dbReference type="GO" id="GO:0005975">
    <property type="term" value="P:carbohydrate metabolic process"/>
    <property type="evidence" value="ECO:0007669"/>
    <property type="project" value="InterPro"/>
</dbReference>
<reference evidence="12" key="1">
    <citation type="submission" date="2017-09" db="EMBL/GenBank/DDBJ databases">
        <title>Contemporary evolution of a Lepidopteran species, Heliothis virescens, in response to modern agricultural practices.</title>
        <authorList>
            <person name="Fritz M.L."/>
            <person name="Deyonke A.M."/>
            <person name="Papanicolaou A."/>
            <person name="Micinski S."/>
            <person name="Westbrook J."/>
            <person name="Gould F."/>
        </authorList>
    </citation>
    <scope>NUCLEOTIDE SEQUENCE [LARGE SCALE GENOMIC DNA]</scope>
    <source>
        <strain evidence="12">HvINT-</strain>
        <tissue evidence="12">Whole body</tissue>
    </source>
</reference>
<dbReference type="Pfam" id="PF21467">
    <property type="entry name" value="BetaGal_gal-bd"/>
    <property type="match status" value="1"/>
</dbReference>
<feature type="domain" description="Beta-galactosidase 1-like first all-beta" evidence="10">
    <location>
        <begin position="572"/>
        <end position="675"/>
    </location>
</feature>
<feature type="signal peptide" evidence="8">
    <location>
        <begin position="1"/>
        <end position="26"/>
    </location>
</feature>
<dbReference type="InterPro" id="IPR048913">
    <property type="entry name" value="BetaGal_gal-bd"/>
</dbReference>
<comment type="similarity">
    <text evidence="1 7">Belongs to the glycosyl hydrolase 35 family.</text>
</comment>
<evidence type="ECO:0000259" key="11">
    <source>
        <dbReference type="Pfam" id="PF21467"/>
    </source>
</evidence>
<evidence type="ECO:0000256" key="6">
    <source>
        <dbReference type="RuleBase" id="RU000675"/>
    </source>
</evidence>
<dbReference type="Gene3D" id="2.60.120.260">
    <property type="entry name" value="Galactose-binding domain-like"/>
    <property type="match status" value="2"/>
</dbReference>
<comment type="caution">
    <text evidence="12">The sequence shown here is derived from an EMBL/GenBank/DDBJ whole genome shotgun (WGS) entry which is preliminary data.</text>
</comment>